<dbReference type="InParanoid" id="E3MNP4"/>
<proteinExistence type="predicted"/>
<dbReference type="HOGENOM" id="CLU_2135838_0_0_1"/>
<evidence type="ECO:0000313" key="2">
    <source>
        <dbReference type="Proteomes" id="UP000008281"/>
    </source>
</evidence>
<evidence type="ECO:0000313" key="1">
    <source>
        <dbReference type="EMBL" id="EFP06096.1"/>
    </source>
</evidence>
<accession>E3MNP4</accession>
<dbReference type="Proteomes" id="UP000008281">
    <property type="component" value="Unassembled WGS sequence"/>
</dbReference>
<organism evidence="2">
    <name type="scientific">Caenorhabditis remanei</name>
    <name type="common">Caenorhabditis vulgaris</name>
    <dbReference type="NCBI Taxonomy" id="31234"/>
    <lineage>
        <taxon>Eukaryota</taxon>
        <taxon>Metazoa</taxon>
        <taxon>Ecdysozoa</taxon>
        <taxon>Nematoda</taxon>
        <taxon>Chromadorea</taxon>
        <taxon>Rhabditida</taxon>
        <taxon>Rhabditina</taxon>
        <taxon>Rhabditomorpha</taxon>
        <taxon>Rhabditoidea</taxon>
        <taxon>Rhabditidae</taxon>
        <taxon>Peloderinae</taxon>
        <taxon>Caenorhabditis</taxon>
    </lineage>
</organism>
<protein>
    <submittedName>
        <fullName evidence="1">Uncharacterized protein</fullName>
    </submittedName>
</protein>
<sequence length="113" mass="12161">MIILGGKEFRSTNEAIMEVHATRLMAQLGNSCLAGGITSRTHIDDTRIRRTVGCVGAGLRESYFSTAPNTSYSTDDQIQVTIKLLTVTNNYSNGSTCVVSNSALSFVAEDKPI</sequence>
<name>E3MNP4_CAERE</name>
<reference evidence="1" key="1">
    <citation type="submission" date="2007-07" db="EMBL/GenBank/DDBJ databases">
        <title>PCAP assembly of the Caenorhabditis remanei genome.</title>
        <authorList>
            <consortium name="The Caenorhabditis remanei Sequencing Consortium"/>
            <person name="Wilson R.K."/>
        </authorList>
    </citation>
    <scope>NUCLEOTIDE SEQUENCE [LARGE SCALE GENOMIC DNA]</scope>
    <source>
        <strain evidence="1">PB4641</strain>
    </source>
</reference>
<keyword evidence="2" id="KW-1185">Reference proteome</keyword>
<dbReference type="EMBL" id="DS268460">
    <property type="protein sequence ID" value="EFP06096.1"/>
    <property type="molecule type" value="Genomic_DNA"/>
</dbReference>
<dbReference type="AlphaFoldDB" id="E3MNP4"/>
<gene>
    <name evidence="1" type="ORF">CRE_05905</name>
</gene>